<feature type="region of interest" description="Disordered" evidence="6">
    <location>
        <begin position="288"/>
        <end position="320"/>
    </location>
</feature>
<evidence type="ECO:0000256" key="1">
    <source>
        <dbReference type="ARBA" id="ARBA00004141"/>
    </source>
</evidence>
<feature type="transmembrane region" description="Helical" evidence="7">
    <location>
        <begin position="144"/>
        <end position="163"/>
    </location>
</feature>
<feature type="transmembrane region" description="Helical" evidence="7">
    <location>
        <begin position="175"/>
        <end position="195"/>
    </location>
</feature>
<feature type="transmembrane region" description="Helical" evidence="7">
    <location>
        <begin position="120"/>
        <end position="138"/>
    </location>
</feature>
<evidence type="ECO:0000256" key="7">
    <source>
        <dbReference type="SAM" id="Phobius"/>
    </source>
</evidence>
<sequence length="320" mass="32218">MEAILRWGALTALAPVAWGANYYVTHHYLPADAPLWGAALRALPAGLLLLAAARRRPRGAWWWRSTVLGALNTAAFFVLVYLASQRLPAGTAATVMALSPLALMLSAWPLTGERPRPAQLAAGAVGVTGAALLLAAPTGPPSPAGLLAALGALLVSAVGHALTKRWTPPDGGPGVLAPTAWQLTIGGLLLLPVAVLAEGPPPALTGAALPAFAYTSLIATALAFLAWFAGLRRLPAATVGLIGLLNPATGALLGTTLDHEPLGPAQFTGMALIAAGLLLGRPRAAPGVSTTAGTAGTAAGATEGARDGNRLPGQRRPGAR</sequence>
<feature type="compositionally biased region" description="Low complexity" evidence="6">
    <location>
        <begin position="288"/>
        <end position="303"/>
    </location>
</feature>
<dbReference type="EMBL" id="AP010968">
    <property type="protein sequence ID" value="BAJ26471.1"/>
    <property type="molecule type" value="Genomic_DNA"/>
</dbReference>
<dbReference type="Pfam" id="PF00892">
    <property type="entry name" value="EamA"/>
    <property type="match status" value="2"/>
</dbReference>
<organism evidence="9 10">
    <name type="scientific">Kitasatospora setae (strain ATCC 33774 / DSM 43861 / JCM 3304 / KCC A-0304 / NBRC 14216 / KM-6054)</name>
    <name type="common">Streptomyces setae</name>
    <dbReference type="NCBI Taxonomy" id="452652"/>
    <lineage>
        <taxon>Bacteria</taxon>
        <taxon>Bacillati</taxon>
        <taxon>Actinomycetota</taxon>
        <taxon>Actinomycetes</taxon>
        <taxon>Kitasatosporales</taxon>
        <taxon>Streptomycetaceae</taxon>
        <taxon>Kitasatospora</taxon>
    </lineage>
</organism>
<evidence type="ECO:0000256" key="5">
    <source>
        <dbReference type="ARBA" id="ARBA00023136"/>
    </source>
</evidence>
<protein>
    <recommendedName>
        <fullName evidence="8">EamA domain-containing protein</fullName>
    </recommendedName>
</protein>
<dbReference type="eggNOG" id="COG0697">
    <property type="taxonomic scope" value="Bacteria"/>
</dbReference>
<dbReference type="PATRIC" id="fig|452652.3.peg.620"/>
<dbReference type="Proteomes" id="UP000007076">
    <property type="component" value="Chromosome"/>
</dbReference>
<dbReference type="RefSeq" id="WP_014133790.1">
    <property type="nucleotide sequence ID" value="NC_016109.1"/>
</dbReference>
<feature type="transmembrane region" description="Helical" evidence="7">
    <location>
        <begin position="89"/>
        <end position="108"/>
    </location>
</feature>
<feature type="transmembrane region" description="Helical" evidence="7">
    <location>
        <begin position="35"/>
        <end position="53"/>
    </location>
</feature>
<evidence type="ECO:0000313" key="9">
    <source>
        <dbReference type="EMBL" id="BAJ26471.1"/>
    </source>
</evidence>
<dbReference type="STRING" id="452652.KSE_06300"/>
<comment type="similarity">
    <text evidence="2">Belongs to the EamA transporter family.</text>
</comment>
<keyword evidence="5 7" id="KW-0472">Membrane</keyword>
<feature type="domain" description="EamA" evidence="8">
    <location>
        <begin position="145"/>
        <end position="279"/>
    </location>
</feature>
<evidence type="ECO:0000313" key="10">
    <source>
        <dbReference type="Proteomes" id="UP000007076"/>
    </source>
</evidence>
<proteinExistence type="inferred from homology"/>
<evidence type="ECO:0000256" key="2">
    <source>
        <dbReference type="ARBA" id="ARBA00007362"/>
    </source>
</evidence>
<dbReference type="KEGG" id="ksk:KSE_06300"/>
<reference evidence="9 10" key="1">
    <citation type="journal article" date="2010" name="DNA Res.">
        <title>Genome sequence of Kitasatospora setae NBRC 14216T: an evolutionary snapshot of the family Streptomycetaceae.</title>
        <authorList>
            <person name="Ichikawa N."/>
            <person name="Oguchi A."/>
            <person name="Ikeda H."/>
            <person name="Ishikawa J."/>
            <person name="Kitani S."/>
            <person name="Watanabe Y."/>
            <person name="Nakamura S."/>
            <person name="Katano Y."/>
            <person name="Kishi E."/>
            <person name="Sasagawa M."/>
            <person name="Ankai A."/>
            <person name="Fukui S."/>
            <person name="Hashimoto Y."/>
            <person name="Kamata S."/>
            <person name="Otoguro M."/>
            <person name="Tanikawa S."/>
            <person name="Nihira T."/>
            <person name="Horinouchi S."/>
            <person name="Ohnishi Y."/>
            <person name="Hayakawa M."/>
            <person name="Kuzuyama T."/>
            <person name="Arisawa A."/>
            <person name="Nomoto F."/>
            <person name="Miura H."/>
            <person name="Takahashi Y."/>
            <person name="Fujita N."/>
        </authorList>
    </citation>
    <scope>NUCLEOTIDE SEQUENCE [LARGE SCALE GENOMIC DNA]</scope>
    <source>
        <strain evidence="10">ATCC 33774 / DSM 43861 / JCM 3304 / KCC A-0304 / NBRC 14216 / KM-6054</strain>
    </source>
</reference>
<dbReference type="PANTHER" id="PTHR32322:SF2">
    <property type="entry name" value="EAMA DOMAIN-CONTAINING PROTEIN"/>
    <property type="match status" value="1"/>
</dbReference>
<evidence type="ECO:0000256" key="4">
    <source>
        <dbReference type="ARBA" id="ARBA00022989"/>
    </source>
</evidence>
<keyword evidence="3 7" id="KW-0812">Transmembrane</keyword>
<evidence type="ECO:0000256" key="3">
    <source>
        <dbReference type="ARBA" id="ARBA00022692"/>
    </source>
</evidence>
<name>E4N5J0_KITSK</name>
<dbReference type="SUPFAM" id="SSF103481">
    <property type="entry name" value="Multidrug resistance efflux transporter EmrE"/>
    <property type="match status" value="2"/>
</dbReference>
<evidence type="ECO:0000256" key="6">
    <source>
        <dbReference type="SAM" id="MobiDB-lite"/>
    </source>
</evidence>
<evidence type="ECO:0000259" key="8">
    <source>
        <dbReference type="Pfam" id="PF00892"/>
    </source>
</evidence>
<gene>
    <name evidence="9" type="ordered locus">KSE_06300</name>
</gene>
<dbReference type="InterPro" id="IPR050638">
    <property type="entry name" value="AA-Vitamin_Transporters"/>
</dbReference>
<keyword evidence="10" id="KW-1185">Reference proteome</keyword>
<comment type="subcellular location">
    <subcellularLocation>
        <location evidence="1">Membrane</location>
        <topology evidence="1">Multi-pass membrane protein</topology>
    </subcellularLocation>
</comment>
<feature type="transmembrane region" description="Helical" evidence="7">
    <location>
        <begin position="65"/>
        <end position="83"/>
    </location>
</feature>
<keyword evidence="4 7" id="KW-1133">Transmembrane helix</keyword>
<dbReference type="InterPro" id="IPR037185">
    <property type="entry name" value="EmrE-like"/>
</dbReference>
<accession>E4N5J0</accession>
<feature type="transmembrane region" description="Helical" evidence="7">
    <location>
        <begin position="207"/>
        <end position="229"/>
    </location>
</feature>
<dbReference type="InterPro" id="IPR000620">
    <property type="entry name" value="EamA_dom"/>
</dbReference>
<feature type="domain" description="EamA" evidence="8">
    <location>
        <begin position="9"/>
        <end position="134"/>
    </location>
</feature>
<feature type="transmembrane region" description="Helical" evidence="7">
    <location>
        <begin position="263"/>
        <end position="280"/>
    </location>
</feature>
<dbReference type="AlphaFoldDB" id="E4N5J0"/>
<dbReference type="HOGENOM" id="CLU_033863_2_2_11"/>
<dbReference type="Gene3D" id="1.10.3730.20">
    <property type="match status" value="2"/>
</dbReference>
<dbReference type="GO" id="GO:0016020">
    <property type="term" value="C:membrane"/>
    <property type="evidence" value="ECO:0007669"/>
    <property type="project" value="UniProtKB-SubCell"/>
</dbReference>
<feature type="transmembrane region" description="Helical" evidence="7">
    <location>
        <begin position="236"/>
        <end position="257"/>
    </location>
</feature>
<dbReference type="PANTHER" id="PTHR32322">
    <property type="entry name" value="INNER MEMBRANE TRANSPORTER"/>
    <property type="match status" value="1"/>
</dbReference>